<keyword evidence="2" id="KW-0732">Signal</keyword>
<protein>
    <submittedName>
        <fullName evidence="3">Uncharacterized protein</fullName>
    </submittedName>
</protein>
<evidence type="ECO:0000256" key="2">
    <source>
        <dbReference type="SAM" id="SignalP"/>
    </source>
</evidence>
<reference evidence="3" key="2">
    <citation type="submission" date="2021-08" db="EMBL/GenBank/DDBJ databases">
        <authorList>
            <person name="Tani A."/>
            <person name="Ola A."/>
            <person name="Ogura Y."/>
            <person name="Katsura K."/>
            <person name="Hayashi T."/>
        </authorList>
    </citation>
    <scope>NUCLEOTIDE SEQUENCE</scope>
    <source>
        <strain evidence="3">NBRC 15689</strain>
    </source>
</reference>
<feature type="region of interest" description="Disordered" evidence="1">
    <location>
        <begin position="22"/>
        <end position="54"/>
    </location>
</feature>
<evidence type="ECO:0000313" key="3">
    <source>
        <dbReference type="EMBL" id="GJE26393.1"/>
    </source>
</evidence>
<dbReference type="RefSeq" id="WP_238310347.1">
    <property type="nucleotide sequence ID" value="NZ_BPQV01000003.1"/>
</dbReference>
<organism evidence="3 4">
    <name type="scientific">Methylobacterium organophilum</name>
    <dbReference type="NCBI Taxonomy" id="410"/>
    <lineage>
        <taxon>Bacteria</taxon>
        <taxon>Pseudomonadati</taxon>
        <taxon>Pseudomonadota</taxon>
        <taxon>Alphaproteobacteria</taxon>
        <taxon>Hyphomicrobiales</taxon>
        <taxon>Methylobacteriaceae</taxon>
        <taxon>Methylobacterium</taxon>
    </lineage>
</organism>
<feature type="region of interest" description="Disordered" evidence="1">
    <location>
        <begin position="106"/>
        <end position="141"/>
    </location>
</feature>
<feature type="chain" id="PRO_5045158968" evidence="2">
    <location>
        <begin position="19"/>
        <end position="141"/>
    </location>
</feature>
<evidence type="ECO:0000256" key="1">
    <source>
        <dbReference type="SAM" id="MobiDB-lite"/>
    </source>
</evidence>
<evidence type="ECO:0000313" key="4">
    <source>
        <dbReference type="Proteomes" id="UP001055156"/>
    </source>
</evidence>
<comment type="caution">
    <text evidence="3">The sequence shown here is derived from an EMBL/GenBank/DDBJ whole genome shotgun (WGS) entry which is preliminary data.</text>
</comment>
<proteinExistence type="predicted"/>
<feature type="signal peptide" evidence="2">
    <location>
        <begin position="1"/>
        <end position="18"/>
    </location>
</feature>
<sequence length="141" mass="14645">MRRFLSCLSLALAVLATAAVPATSRPGAGNERPRAAKAAKVTKPVLPRNAAPHWSSIAPDLDRLPAPGSPRSILVPRGGRLDVVQVPAAPSWPAASRSTCEIVVKRPGGNPTQDMTGSIGHAKSHQSNGGPARMRVCSNGY</sequence>
<keyword evidence="4" id="KW-1185">Reference proteome</keyword>
<accession>A0ABQ4T577</accession>
<gene>
    <name evidence="3" type="ORF">LKMONMHP_1244</name>
</gene>
<reference evidence="3" key="1">
    <citation type="journal article" date="2021" name="Front. Microbiol.">
        <title>Comprehensive Comparative Genomics and Phenotyping of Methylobacterium Species.</title>
        <authorList>
            <person name="Alessa O."/>
            <person name="Ogura Y."/>
            <person name="Fujitani Y."/>
            <person name="Takami H."/>
            <person name="Hayashi T."/>
            <person name="Sahin N."/>
            <person name="Tani A."/>
        </authorList>
    </citation>
    <scope>NUCLEOTIDE SEQUENCE</scope>
    <source>
        <strain evidence="3">NBRC 15689</strain>
    </source>
</reference>
<name>A0ABQ4T577_METOR</name>
<dbReference type="EMBL" id="BPQV01000003">
    <property type="protein sequence ID" value="GJE26393.1"/>
    <property type="molecule type" value="Genomic_DNA"/>
</dbReference>
<dbReference type="Proteomes" id="UP001055156">
    <property type="component" value="Unassembled WGS sequence"/>
</dbReference>